<evidence type="ECO:0000313" key="8">
    <source>
        <dbReference type="EMBL" id="TLS39276.1"/>
    </source>
</evidence>
<evidence type="ECO:0000256" key="3">
    <source>
        <dbReference type="ARBA" id="ARBA00022989"/>
    </source>
</evidence>
<name>A0A5R9FAQ4_9BACL</name>
<dbReference type="GO" id="GO:0005886">
    <property type="term" value="C:plasma membrane"/>
    <property type="evidence" value="ECO:0007669"/>
    <property type="project" value="InterPro"/>
</dbReference>
<dbReference type="AlphaFoldDB" id="A0A5R9FAQ4"/>
<dbReference type="OrthoDB" id="2990728at2"/>
<dbReference type="Pfam" id="PF06305">
    <property type="entry name" value="LapA_dom"/>
    <property type="match status" value="1"/>
</dbReference>
<reference evidence="8 9" key="1">
    <citation type="submission" date="2019-04" db="EMBL/GenBank/DDBJ databases">
        <title>Bacillus caeni sp. nov., a bacterium isolated from mangrove sediment.</title>
        <authorList>
            <person name="Huang H."/>
            <person name="Mo K."/>
            <person name="Hu Y."/>
        </authorList>
    </citation>
    <scope>NUCLEOTIDE SEQUENCE [LARGE SCALE GENOMIC DNA]</scope>
    <source>
        <strain evidence="8 9">HB172195</strain>
    </source>
</reference>
<proteinExistence type="predicted"/>
<keyword evidence="1" id="KW-1003">Cell membrane</keyword>
<feature type="compositionally biased region" description="Acidic residues" evidence="5">
    <location>
        <begin position="99"/>
        <end position="109"/>
    </location>
</feature>
<evidence type="ECO:0000256" key="5">
    <source>
        <dbReference type="SAM" id="MobiDB-lite"/>
    </source>
</evidence>
<dbReference type="RefSeq" id="WP_138122960.1">
    <property type="nucleotide sequence ID" value="NZ_SWLG01000001.1"/>
</dbReference>
<evidence type="ECO:0000256" key="2">
    <source>
        <dbReference type="ARBA" id="ARBA00022692"/>
    </source>
</evidence>
<evidence type="ECO:0000259" key="7">
    <source>
        <dbReference type="Pfam" id="PF06305"/>
    </source>
</evidence>
<sequence length="116" mass="13036">MKKQWGLIIALIFALVIAVFAVINVDPVEVNYLFGTSEWPLVLVILGSVLMGGLLVLGVGLVRYYKLLHEIRSLKKENGKLQEELESTQGPTENHEPELDSLNEEEENFESNGNRQ</sequence>
<keyword evidence="9" id="KW-1185">Reference proteome</keyword>
<comment type="caution">
    <text evidence="8">The sequence shown here is derived from an EMBL/GenBank/DDBJ whole genome shotgun (WGS) entry which is preliminary data.</text>
</comment>
<keyword evidence="3 6" id="KW-1133">Transmembrane helix</keyword>
<dbReference type="PANTHER" id="PTHR41335:SF1">
    <property type="entry name" value="MEMBRANE PROTEIN"/>
    <property type="match status" value="1"/>
</dbReference>
<dbReference type="Proteomes" id="UP000308230">
    <property type="component" value="Unassembled WGS sequence"/>
</dbReference>
<dbReference type="EMBL" id="SWLG01000001">
    <property type="protein sequence ID" value="TLS39276.1"/>
    <property type="molecule type" value="Genomic_DNA"/>
</dbReference>
<evidence type="ECO:0000256" key="1">
    <source>
        <dbReference type="ARBA" id="ARBA00022475"/>
    </source>
</evidence>
<feature type="region of interest" description="Disordered" evidence="5">
    <location>
        <begin position="81"/>
        <end position="116"/>
    </location>
</feature>
<dbReference type="PANTHER" id="PTHR41335">
    <property type="entry name" value="MEMBRANE PROTEIN-RELATED"/>
    <property type="match status" value="1"/>
</dbReference>
<evidence type="ECO:0000256" key="4">
    <source>
        <dbReference type="ARBA" id="ARBA00023136"/>
    </source>
</evidence>
<feature type="domain" description="Lipopolysaccharide assembly protein A" evidence="7">
    <location>
        <begin position="24"/>
        <end position="86"/>
    </location>
</feature>
<evidence type="ECO:0000256" key="6">
    <source>
        <dbReference type="SAM" id="Phobius"/>
    </source>
</evidence>
<dbReference type="InterPro" id="IPR010445">
    <property type="entry name" value="LapA_dom"/>
</dbReference>
<feature type="transmembrane region" description="Helical" evidence="6">
    <location>
        <begin position="41"/>
        <end position="65"/>
    </location>
</feature>
<protein>
    <submittedName>
        <fullName evidence="8">DUF1049 domain-containing protein</fullName>
    </submittedName>
</protein>
<keyword evidence="2 6" id="KW-0812">Transmembrane</keyword>
<organism evidence="8 9">
    <name type="scientific">Exobacillus caeni</name>
    <dbReference type="NCBI Taxonomy" id="2574798"/>
    <lineage>
        <taxon>Bacteria</taxon>
        <taxon>Bacillati</taxon>
        <taxon>Bacillota</taxon>
        <taxon>Bacilli</taxon>
        <taxon>Bacillales</taxon>
        <taxon>Guptibacillaceae</taxon>
        <taxon>Exobacillus</taxon>
    </lineage>
</organism>
<keyword evidence="4 6" id="KW-0472">Membrane</keyword>
<evidence type="ECO:0000313" key="9">
    <source>
        <dbReference type="Proteomes" id="UP000308230"/>
    </source>
</evidence>
<accession>A0A5R9FAQ4</accession>
<gene>
    <name evidence="8" type="ORF">FCL54_02935</name>
</gene>